<feature type="compositionally biased region" description="Basic and acidic residues" evidence="1">
    <location>
        <begin position="29"/>
        <end position="44"/>
    </location>
</feature>
<feature type="signal peptide" evidence="2">
    <location>
        <begin position="1"/>
        <end position="24"/>
    </location>
</feature>
<organism evidence="3 4">
    <name type="scientific">Pseudochryseolinea flava</name>
    <dbReference type="NCBI Taxonomy" id="2059302"/>
    <lineage>
        <taxon>Bacteria</taxon>
        <taxon>Pseudomonadati</taxon>
        <taxon>Bacteroidota</taxon>
        <taxon>Cytophagia</taxon>
        <taxon>Cytophagales</taxon>
        <taxon>Fulvivirgaceae</taxon>
        <taxon>Pseudochryseolinea</taxon>
    </lineage>
</organism>
<dbReference type="Proteomes" id="UP000251889">
    <property type="component" value="Unassembled WGS sequence"/>
</dbReference>
<proteinExistence type="predicted"/>
<evidence type="ECO:0000313" key="4">
    <source>
        <dbReference type="Proteomes" id="UP000251889"/>
    </source>
</evidence>
<evidence type="ECO:0000256" key="1">
    <source>
        <dbReference type="SAM" id="MobiDB-lite"/>
    </source>
</evidence>
<accession>A0A364Y831</accession>
<dbReference type="EMBL" id="QMFY01000001">
    <property type="protein sequence ID" value="RAW03241.1"/>
    <property type="molecule type" value="Genomic_DNA"/>
</dbReference>
<protein>
    <submittedName>
        <fullName evidence="3">Uncharacterized protein</fullName>
    </submittedName>
</protein>
<evidence type="ECO:0000256" key="2">
    <source>
        <dbReference type="SAM" id="SignalP"/>
    </source>
</evidence>
<feature type="region of interest" description="Disordered" evidence="1">
    <location>
        <begin position="27"/>
        <end position="60"/>
    </location>
</feature>
<dbReference type="RefSeq" id="WP_112745456.1">
    <property type="nucleotide sequence ID" value="NZ_QMFY01000001.1"/>
</dbReference>
<keyword evidence="4" id="KW-1185">Reference proteome</keyword>
<name>A0A364Y831_9BACT</name>
<reference evidence="3 4" key="1">
    <citation type="submission" date="2018-06" db="EMBL/GenBank/DDBJ databases">
        <title>Chryseolinea flavus sp. nov., a member of the phylum Bacteroidetes isolated from soil.</title>
        <authorList>
            <person name="Li Y."/>
            <person name="Wang J."/>
        </authorList>
    </citation>
    <scope>NUCLEOTIDE SEQUENCE [LARGE SCALE GENOMIC DNA]</scope>
    <source>
        <strain evidence="3 4">SDU1-6</strain>
    </source>
</reference>
<comment type="caution">
    <text evidence="3">The sequence shown here is derived from an EMBL/GenBank/DDBJ whole genome shotgun (WGS) entry which is preliminary data.</text>
</comment>
<gene>
    <name evidence="3" type="ORF">DQQ10_03910</name>
</gene>
<dbReference type="AlphaFoldDB" id="A0A364Y831"/>
<evidence type="ECO:0000313" key="3">
    <source>
        <dbReference type="EMBL" id="RAW03241.1"/>
    </source>
</evidence>
<dbReference type="OrthoDB" id="9840119at2"/>
<sequence length="188" mass="22052">MKTRFALSAVIALMIITSGNIVWAQGRGNGHDRGGHHKGGERGNGRGNGKSNHHDNNRYHSERYHHTDHNYYHHNNHHHSKKIVVVHRPAPVVVVHRPAPVVVHHHHHHAYHEPRYVYYRDYDVYYDNTRRVYISFSGRNWSVSTEIPVRMYYADRGTIVSTNVDYYDDDFAGYLDNRRPGGRHCDEW</sequence>
<keyword evidence="2" id="KW-0732">Signal</keyword>
<feature type="chain" id="PRO_5016875367" evidence="2">
    <location>
        <begin position="25"/>
        <end position="188"/>
    </location>
</feature>